<dbReference type="SUPFAM" id="SSF109604">
    <property type="entry name" value="HD-domain/PDEase-like"/>
    <property type="match status" value="1"/>
</dbReference>
<evidence type="ECO:0000259" key="1">
    <source>
        <dbReference type="PROSITE" id="PS51832"/>
    </source>
</evidence>
<evidence type="ECO:0000313" key="2">
    <source>
        <dbReference type="EMBL" id="DAB38482.1"/>
    </source>
</evidence>
<gene>
    <name evidence="2" type="ORF">CFH83_05745</name>
</gene>
<dbReference type="EMBL" id="DLUI01000080">
    <property type="protein sequence ID" value="DAB38482.1"/>
    <property type="molecule type" value="Genomic_DNA"/>
</dbReference>
<dbReference type="Pfam" id="PF13487">
    <property type="entry name" value="HD_5"/>
    <property type="match status" value="1"/>
</dbReference>
<comment type="caution">
    <text evidence="2">The sequence shown here is derived from an EMBL/GenBank/DDBJ whole genome shotgun (WGS) entry which is preliminary data.</text>
</comment>
<dbReference type="InterPro" id="IPR052020">
    <property type="entry name" value="Cyclic_di-GMP/3'3'-cGAMP_PDE"/>
</dbReference>
<dbReference type="Gene3D" id="1.10.3210.10">
    <property type="entry name" value="Hypothetical protein af1432"/>
    <property type="match status" value="1"/>
</dbReference>
<dbReference type="Gene3D" id="3.30.450.40">
    <property type="match status" value="1"/>
</dbReference>
<protein>
    <submittedName>
        <fullName evidence="2">Phosphodiesterase</fullName>
    </submittedName>
</protein>
<dbReference type="InterPro" id="IPR037522">
    <property type="entry name" value="HD_GYP_dom"/>
</dbReference>
<evidence type="ECO:0000313" key="3">
    <source>
        <dbReference type="Proteomes" id="UP000228859"/>
    </source>
</evidence>
<dbReference type="PROSITE" id="PS51832">
    <property type="entry name" value="HD_GYP"/>
    <property type="match status" value="1"/>
</dbReference>
<accession>A0A2D3WAY6</accession>
<dbReference type="Proteomes" id="UP000228859">
    <property type="component" value="Unassembled WGS sequence"/>
</dbReference>
<dbReference type="SMART" id="SM00471">
    <property type="entry name" value="HDc"/>
    <property type="match status" value="1"/>
</dbReference>
<feature type="domain" description="HD-GYP" evidence="1">
    <location>
        <begin position="152"/>
        <end position="360"/>
    </location>
</feature>
<dbReference type="InterPro" id="IPR003607">
    <property type="entry name" value="HD/PDEase_dom"/>
</dbReference>
<sequence>MDYKNISQQVVNVHEQLRLEWPHLKHISIGFYEDETNELYLFTNPTGIDSSLVQYKQPLSLFPMLEAIAKNKTPEIIDDLSLFSDFDDPSAHVINAYFNSSFIVPMYHQNGRLLGFIFFDASEREFFTKPIRDHLAVYSRLISSMIMTNILPLKILQSAVAMTQKMTRFKDEETSNHIARVAHYSRMIAETLAQSHTLSDEFINYILLYAPLHDIGKVGIPDYILLKPGKLNPDEYSIMQTHVVKGVEIIDILLSSFDLGDFDHTEMLHNITAYHHERLNGSGYPYNLKGMDIPIESRIVAVADVFDAMSNPRPYHKGRSIDETFDYLQSEAGKFFDPDCVQALLDRKEEVYEIRKVFIPETYPL</sequence>
<organism evidence="2 3">
    <name type="scientific">Sulfuricurvum kujiense</name>
    <dbReference type="NCBI Taxonomy" id="148813"/>
    <lineage>
        <taxon>Bacteria</taxon>
        <taxon>Pseudomonadati</taxon>
        <taxon>Campylobacterota</taxon>
        <taxon>Epsilonproteobacteria</taxon>
        <taxon>Campylobacterales</taxon>
        <taxon>Sulfurimonadaceae</taxon>
        <taxon>Sulfuricurvum</taxon>
    </lineage>
</organism>
<dbReference type="AlphaFoldDB" id="A0A2D3WAY6"/>
<dbReference type="PANTHER" id="PTHR45228">
    <property type="entry name" value="CYCLIC DI-GMP PHOSPHODIESTERASE TM_0186-RELATED"/>
    <property type="match status" value="1"/>
</dbReference>
<name>A0A2D3WAY6_9BACT</name>
<dbReference type="SUPFAM" id="SSF55781">
    <property type="entry name" value="GAF domain-like"/>
    <property type="match status" value="1"/>
</dbReference>
<dbReference type="CDD" id="cd00077">
    <property type="entry name" value="HDc"/>
    <property type="match status" value="1"/>
</dbReference>
<reference evidence="2 3" key="1">
    <citation type="journal article" date="2017" name="Front. Microbiol.">
        <title>Comparative Genomic Analysis of the Class Epsilonproteobacteria and Proposed Reclassification to Epsilonbacteraeota (phyl. nov.).</title>
        <authorList>
            <person name="Waite D.W."/>
            <person name="Vanwonterghem I."/>
            <person name="Rinke C."/>
            <person name="Parks D.H."/>
            <person name="Zhang Y."/>
            <person name="Takai K."/>
            <person name="Sievert S.M."/>
            <person name="Simon J."/>
            <person name="Campbell B.J."/>
            <person name="Hanson T.E."/>
            <person name="Woyke T."/>
            <person name="Klotz M.G."/>
            <person name="Hugenholtz P."/>
        </authorList>
    </citation>
    <scope>NUCLEOTIDE SEQUENCE [LARGE SCALE GENOMIC DNA]</scope>
    <source>
        <strain evidence="2">UBA12443</strain>
    </source>
</reference>
<dbReference type="PANTHER" id="PTHR45228:SF1">
    <property type="entry name" value="CYCLIC DI-GMP PHOSPHODIESTERASE TM_0186"/>
    <property type="match status" value="1"/>
</dbReference>
<dbReference type="InterPro" id="IPR029016">
    <property type="entry name" value="GAF-like_dom_sf"/>
</dbReference>
<dbReference type="RefSeq" id="WP_294894317.1">
    <property type="nucleotide sequence ID" value="NZ_DLUI01000080.1"/>
</dbReference>
<proteinExistence type="predicted"/>